<keyword evidence="3" id="KW-0670">Pyruvate</keyword>
<reference evidence="4" key="1">
    <citation type="journal article" date="2018" name="Science">
        <title>A primordial and reversible TCA cycle in a facultatively chemolithoautotrophic thermophile.</title>
        <authorList>
            <person name="Nunoura T."/>
            <person name="Chikaraishi Y."/>
            <person name="Izaki R."/>
            <person name="Suwa T."/>
            <person name="Sato T."/>
            <person name="Harada T."/>
            <person name="Mori K."/>
            <person name="Kato Y."/>
            <person name="Miyazaki M."/>
            <person name="Shimamura S."/>
            <person name="Yanagawa K."/>
            <person name="Shuto A."/>
            <person name="Ohkouchi N."/>
            <person name="Fujita N."/>
            <person name="Takaki Y."/>
            <person name="Atomi H."/>
            <person name="Takai K."/>
        </authorList>
    </citation>
    <scope>NUCLEOTIDE SEQUENCE [LARGE SCALE GENOMIC DNA]</scope>
    <source>
        <strain evidence="4">DSM 17441 / JCM 13301 / NBRC 103674 / ABI70S6</strain>
    </source>
</reference>
<evidence type="ECO:0000313" key="4">
    <source>
        <dbReference type="Proteomes" id="UP000063234"/>
    </source>
</evidence>
<organism evidence="3 4">
    <name type="scientific">Thermosulfidibacter takaii (strain DSM 17441 / JCM 13301 / NBRC 103674 / ABI70S6)</name>
    <dbReference type="NCBI Taxonomy" id="1298851"/>
    <lineage>
        <taxon>Bacteria</taxon>
        <taxon>Pseudomonadati</taxon>
        <taxon>Thermosulfidibacterota</taxon>
        <taxon>Thermosulfidibacteria</taxon>
        <taxon>Thermosulfidibacterales</taxon>
        <taxon>Thermosulfidibacteraceae</taxon>
    </lineage>
</organism>
<evidence type="ECO:0000256" key="1">
    <source>
        <dbReference type="ARBA" id="ARBA00023267"/>
    </source>
</evidence>
<dbReference type="CDD" id="cd06850">
    <property type="entry name" value="biotinyl_domain"/>
    <property type="match status" value="1"/>
</dbReference>
<keyword evidence="3" id="KW-0436">Ligase</keyword>
<keyword evidence="4" id="KW-1185">Reference proteome</keyword>
<dbReference type="Pfam" id="PF00364">
    <property type="entry name" value="Biotin_lipoyl"/>
    <property type="match status" value="1"/>
</dbReference>
<dbReference type="PANTHER" id="PTHR45266">
    <property type="entry name" value="OXALOACETATE DECARBOXYLASE ALPHA CHAIN"/>
    <property type="match status" value="1"/>
</dbReference>
<proteinExistence type="predicted"/>
<dbReference type="EC" id="6.4.1.1" evidence="3"/>
<evidence type="ECO:0000313" key="3">
    <source>
        <dbReference type="EMBL" id="BAT72151.1"/>
    </source>
</evidence>
<dbReference type="PANTHER" id="PTHR45266:SF3">
    <property type="entry name" value="OXALOACETATE DECARBOXYLASE ALPHA CHAIN"/>
    <property type="match status" value="1"/>
</dbReference>
<dbReference type="GO" id="GO:0004736">
    <property type="term" value="F:pyruvate carboxylase activity"/>
    <property type="evidence" value="ECO:0007669"/>
    <property type="project" value="UniProtKB-EC"/>
</dbReference>
<protein>
    <submittedName>
        <fullName evidence="3">Pyruvate carboxylase subunit B</fullName>
        <ecNumber evidence="3">6.4.1.1</ecNumber>
    </submittedName>
</protein>
<sequence>MAYIAIYQDKEYKVDVQPQSEGVYKVFIYEDENLLREMELDVRRHGCCTYSVLADNKSYEVDLEEKDKHLYEVLIEGEHYELKVMDEFKMKLERLLRGDVGVAEGEVKTSMTGKVTKVFVAEGDQVKKGQPLVVLEAMKMENEFKAPKDGVVKAVKVKEGDVVNTGAVLVVIE</sequence>
<dbReference type="KEGG" id="ttk:TST_1364"/>
<gene>
    <name evidence="3" type="primary">pycB</name>
    <name evidence="3" type="ORF">TST_1364</name>
</gene>
<dbReference type="STRING" id="1298851.TST_1364"/>
<dbReference type="EMBL" id="AP013035">
    <property type="protein sequence ID" value="BAT72151.1"/>
    <property type="molecule type" value="Genomic_DNA"/>
</dbReference>
<dbReference type="InterPro" id="IPR000089">
    <property type="entry name" value="Biotin_lipoyl"/>
</dbReference>
<evidence type="ECO:0000259" key="2">
    <source>
        <dbReference type="PROSITE" id="PS50968"/>
    </source>
</evidence>
<dbReference type="Gene3D" id="2.40.50.100">
    <property type="match status" value="1"/>
</dbReference>
<keyword evidence="1" id="KW-0092">Biotin</keyword>
<dbReference type="AlphaFoldDB" id="A0A0S3QV00"/>
<name>A0A0S3QV00_THET7</name>
<dbReference type="PROSITE" id="PS50968">
    <property type="entry name" value="BIOTINYL_LIPOYL"/>
    <property type="match status" value="1"/>
</dbReference>
<dbReference type="SUPFAM" id="SSF51230">
    <property type="entry name" value="Single hybrid motif"/>
    <property type="match status" value="1"/>
</dbReference>
<dbReference type="InterPro" id="IPR011053">
    <property type="entry name" value="Single_hybrid_motif"/>
</dbReference>
<dbReference type="OrthoDB" id="3730619at2"/>
<dbReference type="RefSeq" id="WP_068550139.1">
    <property type="nucleotide sequence ID" value="NZ_AP013035.1"/>
</dbReference>
<dbReference type="InterPro" id="IPR050709">
    <property type="entry name" value="Biotin_Carboxyl_Carrier/Decarb"/>
</dbReference>
<accession>A0A0S3QV00</accession>
<feature type="domain" description="Lipoyl-binding" evidence="2">
    <location>
        <begin position="97"/>
        <end position="173"/>
    </location>
</feature>
<dbReference type="FunFam" id="2.40.50.100:FF:000003">
    <property type="entry name" value="Acetyl-CoA carboxylase biotin carboxyl carrier protein"/>
    <property type="match status" value="1"/>
</dbReference>
<dbReference type="Proteomes" id="UP000063234">
    <property type="component" value="Chromosome"/>
</dbReference>